<proteinExistence type="predicted"/>
<protein>
    <recommendedName>
        <fullName evidence="4">Long-chain fatty acid transport protein</fullName>
    </recommendedName>
</protein>
<feature type="chain" id="PRO_5021846644" description="Long-chain fatty acid transport protein" evidence="1">
    <location>
        <begin position="20"/>
        <end position="390"/>
    </location>
</feature>
<gene>
    <name evidence="2" type="ORF">SAMN06265219_11487</name>
</gene>
<organism evidence="2 3">
    <name type="scientific">Gracilimonas mengyeensis</name>
    <dbReference type="NCBI Taxonomy" id="1302730"/>
    <lineage>
        <taxon>Bacteria</taxon>
        <taxon>Pseudomonadati</taxon>
        <taxon>Balneolota</taxon>
        <taxon>Balneolia</taxon>
        <taxon>Balneolales</taxon>
        <taxon>Balneolaceae</taxon>
        <taxon>Gracilimonas</taxon>
    </lineage>
</organism>
<keyword evidence="1" id="KW-0732">Signal</keyword>
<sequence>MRVLSFCLLLGFIPFSVNAQYRTAGVSFISVQESIRSYALGNSTVAFTGSSAAHHLNPASLSHNRIPTVSFSRYTRKWRSYSENIFTNVYAGYTIGPVDMAASLKHFRIKEEEIFGTLESKHKEYLVNFTASYNVGNGLRVGAGVNYIYSQLLRYSSIYASDFEPDKTFSFDLGIQYQKKATLSSSWHIIPAVGASLTDFGEAVSYNDDFAGDPLPMKLRLGTGIELISTKRTMGLNTFTGTLSLALSKPMVRREIQVSRNNDGTVDSSYVPMKPFKALFKSWDTYHWSNGQAQQSDLGEQIWSHVGLEGIFLETFAIRLGYQDAGQPDKGHSFRSIGGGINLGYLQFDYAYIHDIESGPNRNSNHWQFTARIPLDGHKPDSILHHLFNF</sequence>
<dbReference type="Gene3D" id="2.40.160.60">
    <property type="entry name" value="Outer membrane protein transport protein (OMPP1/FadL/TodX)"/>
    <property type="match status" value="1"/>
</dbReference>
<accession>A0A521F0J3</accession>
<evidence type="ECO:0008006" key="4">
    <source>
        <dbReference type="Google" id="ProtNLM"/>
    </source>
</evidence>
<dbReference type="Proteomes" id="UP000317557">
    <property type="component" value="Unassembled WGS sequence"/>
</dbReference>
<dbReference type="RefSeq" id="WP_142455540.1">
    <property type="nucleotide sequence ID" value="NZ_FXTP01000014.1"/>
</dbReference>
<feature type="signal peptide" evidence="1">
    <location>
        <begin position="1"/>
        <end position="19"/>
    </location>
</feature>
<dbReference type="EMBL" id="FXTP01000014">
    <property type="protein sequence ID" value="SMO89663.1"/>
    <property type="molecule type" value="Genomic_DNA"/>
</dbReference>
<keyword evidence="3" id="KW-1185">Reference proteome</keyword>
<evidence type="ECO:0000313" key="2">
    <source>
        <dbReference type="EMBL" id="SMO89663.1"/>
    </source>
</evidence>
<dbReference type="AlphaFoldDB" id="A0A521F0J3"/>
<name>A0A521F0J3_9BACT</name>
<reference evidence="2 3" key="1">
    <citation type="submission" date="2017-05" db="EMBL/GenBank/DDBJ databases">
        <authorList>
            <person name="Varghese N."/>
            <person name="Submissions S."/>
        </authorList>
    </citation>
    <scope>NUCLEOTIDE SEQUENCE [LARGE SCALE GENOMIC DNA]</scope>
    <source>
        <strain evidence="2 3">DSM 21985</strain>
    </source>
</reference>
<dbReference type="NCBIfam" id="NF033709">
    <property type="entry name" value="PorV_fam"/>
    <property type="match status" value="1"/>
</dbReference>
<dbReference type="OrthoDB" id="9758448at2"/>
<evidence type="ECO:0000256" key="1">
    <source>
        <dbReference type="SAM" id="SignalP"/>
    </source>
</evidence>
<evidence type="ECO:0000313" key="3">
    <source>
        <dbReference type="Proteomes" id="UP000317557"/>
    </source>
</evidence>